<dbReference type="InterPro" id="IPR011009">
    <property type="entry name" value="Kinase-like_dom_sf"/>
</dbReference>
<organism evidence="1 2">
    <name type="scientific">Malus domestica</name>
    <name type="common">Apple</name>
    <name type="synonym">Pyrus malus</name>
    <dbReference type="NCBI Taxonomy" id="3750"/>
    <lineage>
        <taxon>Eukaryota</taxon>
        <taxon>Viridiplantae</taxon>
        <taxon>Streptophyta</taxon>
        <taxon>Embryophyta</taxon>
        <taxon>Tracheophyta</taxon>
        <taxon>Spermatophyta</taxon>
        <taxon>Magnoliopsida</taxon>
        <taxon>eudicotyledons</taxon>
        <taxon>Gunneridae</taxon>
        <taxon>Pentapetalae</taxon>
        <taxon>rosids</taxon>
        <taxon>fabids</taxon>
        <taxon>Rosales</taxon>
        <taxon>Rosaceae</taxon>
        <taxon>Amygdaloideae</taxon>
        <taxon>Maleae</taxon>
        <taxon>Malus</taxon>
    </lineage>
</organism>
<evidence type="ECO:0008006" key="3">
    <source>
        <dbReference type="Google" id="ProtNLM"/>
    </source>
</evidence>
<comment type="caution">
    <text evidence="1">The sequence shown here is derived from an EMBL/GenBank/DDBJ whole genome shotgun (WGS) entry which is preliminary data.</text>
</comment>
<gene>
    <name evidence="1" type="ORF">DVH24_000410</name>
</gene>
<keyword evidence="2" id="KW-1185">Reference proteome</keyword>
<reference evidence="1 2" key="1">
    <citation type="submission" date="2018-10" db="EMBL/GenBank/DDBJ databases">
        <title>A high-quality apple genome assembly.</title>
        <authorList>
            <person name="Hu J."/>
        </authorList>
    </citation>
    <scope>NUCLEOTIDE SEQUENCE [LARGE SCALE GENOMIC DNA]</scope>
    <source>
        <strain evidence="2">cv. HFTH1</strain>
        <tissue evidence="1">Young leaf</tissue>
    </source>
</reference>
<accession>A0A498J5S8</accession>
<name>A0A498J5S8_MALDO</name>
<evidence type="ECO:0000313" key="2">
    <source>
        <dbReference type="Proteomes" id="UP000290289"/>
    </source>
</evidence>
<dbReference type="EMBL" id="RDQH01000335">
    <property type="protein sequence ID" value="RXH88811.1"/>
    <property type="molecule type" value="Genomic_DNA"/>
</dbReference>
<dbReference type="Proteomes" id="UP000290289">
    <property type="component" value="Chromosome 9"/>
</dbReference>
<dbReference type="Gene3D" id="1.10.510.10">
    <property type="entry name" value="Transferase(Phosphotransferase) domain 1"/>
    <property type="match status" value="1"/>
</dbReference>
<evidence type="ECO:0000313" key="1">
    <source>
        <dbReference type="EMBL" id="RXH88811.1"/>
    </source>
</evidence>
<protein>
    <recommendedName>
        <fullName evidence="3">Serine-threonine/tyrosine-protein kinase catalytic domain-containing protein</fullName>
    </recommendedName>
</protein>
<sequence length="104" mass="11661">MEGIVSTRWDVYSFGIVQMEAFTNRKSTDEIFVGELNSNLLGTKEDHDFLTKRNSLACCAESPEENKRINIQDAAVTLDKIKIEFLKDGGGAQLQFSNRTVDLS</sequence>
<proteinExistence type="predicted"/>
<dbReference type="AlphaFoldDB" id="A0A498J5S8"/>
<dbReference type="SUPFAM" id="SSF56112">
    <property type="entry name" value="Protein kinase-like (PK-like)"/>
    <property type="match status" value="1"/>
</dbReference>